<evidence type="ECO:0000313" key="3">
    <source>
        <dbReference type="Proteomes" id="UP000436694"/>
    </source>
</evidence>
<evidence type="ECO:0000259" key="1">
    <source>
        <dbReference type="Pfam" id="PF07978"/>
    </source>
</evidence>
<dbReference type="EMBL" id="WIXK01000002">
    <property type="protein sequence ID" value="MQY42096.1"/>
    <property type="molecule type" value="Genomic_DNA"/>
</dbReference>
<dbReference type="Gene3D" id="3.30.70.100">
    <property type="match status" value="1"/>
</dbReference>
<name>A0A844AY45_9RHOB</name>
<protein>
    <submittedName>
        <fullName evidence="2">NIPSNAP family protein</fullName>
    </submittedName>
</protein>
<evidence type="ECO:0000313" key="2">
    <source>
        <dbReference type="EMBL" id="MQY42096.1"/>
    </source>
</evidence>
<organism evidence="2 3">
    <name type="scientific">Tritonibacter aquimaris</name>
    <dbReference type="NCBI Taxonomy" id="2663379"/>
    <lineage>
        <taxon>Bacteria</taxon>
        <taxon>Pseudomonadati</taxon>
        <taxon>Pseudomonadota</taxon>
        <taxon>Alphaproteobacteria</taxon>
        <taxon>Rhodobacterales</taxon>
        <taxon>Paracoccaceae</taxon>
        <taxon>Tritonibacter</taxon>
    </lineage>
</organism>
<proteinExistence type="predicted"/>
<accession>A0A844AY45</accession>
<keyword evidence="3" id="KW-1185">Reference proteome</keyword>
<comment type="caution">
    <text evidence="2">The sequence shown here is derived from an EMBL/GenBank/DDBJ whole genome shotgun (WGS) entry which is preliminary data.</text>
</comment>
<reference evidence="2 3" key="1">
    <citation type="submission" date="2019-10" db="EMBL/GenBank/DDBJ databases">
        <title>Epibacterium sp. nov., isolated from seawater.</title>
        <authorList>
            <person name="Zhang X."/>
            <person name="Li N."/>
        </authorList>
    </citation>
    <scope>NUCLEOTIDE SEQUENCE [LARGE SCALE GENOMIC DNA]</scope>
    <source>
        <strain evidence="2 3">SM1969</strain>
    </source>
</reference>
<dbReference type="InterPro" id="IPR012577">
    <property type="entry name" value="NIPSNAP"/>
</dbReference>
<dbReference type="SUPFAM" id="SSF54909">
    <property type="entry name" value="Dimeric alpha+beta barrel"/>
    <property type="match status" value="1"/>
</dbReference>
<sequence length="112" mass="12824">MITCYLTYEIDPDKLAKFEIYAKAWIPLVARFGGTHLGYFLPHEGASDLAVALFSFPSLAAYETYRVQSLQDADCQAAFAYAARHKIIRRYDRQFLRPVLEGDLQALRDDQD</sequence>
<dbReference type="RefSeq" id="WP_153545922.1">
    <property type="nucleotide sequence ID" value="NZ_WIXK01000002.1"/>
</dbReference>
<dbReference type="AlphaFoldDB" id="A0A844AY45"/>
<dbReference type="Proteomes" id="UP000436694">
    <property type="component" value="Unassembled WGS sequence"/>
</dbReference>
<dbReference type="Pfam" id="PF07978">
    <property type="entry name" value="NIPSNAP"/>
    <property type="match status" value="1"/>
</dbReference>
<dbReference type="InterPro" id="IPR011008">
    <property type="entry name" value="Dimeric_a/b-barrel"/>
</dbReference>
<gene>
    <name evidence="2" type="ORF">GG681_05550</name>
</gene>
<feature type="domain" description="NIPSNAP" evidence="1">
    <location>
        <begin position="7"/>
        <end position="99"/>
    </location>
</feature>